<name>A0A1I9SAA8_9CAUD</name>
<gene>
    <name evidence="1" type="ORF">SEA_WEASELS2_128</name>
</gene>
<reference evidence="1" key="1">
    <citation type="submission" date="2016-08" db="EMBL/GenBank/DDBJ databases">
        <authorList>
            <person name="Williams D.A."/>
            <person name="Albritton V.D."/>
            <person name="Beach M.O."/>
            <person name="Bonner C.T."/>
            <person name="Green C.T."/>
            <person name="Harrell M.L."/>
            <person name="Holder G.D."/>
            <person name="Juneau A.C."/>
            <person name="Labat G.M."/>
            <person name="Lawrence S.M."/>
            <person name="McCurry A.D."/>
            <person name="Myers D.S."/>
            <person name="Nowell A.J."/>
            <person name="Palowsky Z.R."/>
            <person name="Peoples M.D."/>
            <person name="Peterson-Gross L.E."/>
            <person name="Rizzo E.R."/>
            <person name="Rybicki S.K."/>
            <person name="Thomas C."/>
            <person name="West N."/>
            <person name="Williams D.A."/>
            <person name="Morgan G.B."/>
            <person name="Alonzo F.L."/>
            <person name="Wiedemeier A.M.D."/>
            <person name="Gissendanner C.R."/>
            <person name="Findley A.M."/>
            <person name="Delesalle V.A."/>
            <person name="Garlena R.A."/>
            <person name="Russell D.A."/>
            <person name="Pope W.H."/>
            <person name="Jacobs-Sera D."/>
            <person name="Hendrix R.W."/>
            <person name="Hatfull G.F."/>
        </authorList>
    </citation>
    <scope>NUCLEOTIDE SEQUENCE</scope>
</reference>
<sequence>MENSIQKAWLDGDISEELMDKLLGCLQECINIGHGLNADGSFNVINEQGTN</sequence>
<dbReference type="Proteomes" id="UP000224902">
    <property type="component" value="Segment"/>
</dbReference>
<evidence type="ECO:0000313" key="1">
    <source>
        <dbReference type="EMBL" id="AOZ63714.1"/>
    </source>
</evidence>
<keyword evidence="2" id="KW-1185">Reference proteome</keyword>
<proteinExistence type="predicted"/>
<accession>A0A1I9SAA8</accession>
<organism evidence="1 2">
    <name type="scientific">Rhodococcus phage Weasels2</name>
    <dbReference type="NCBI Taxonomy" id="1897437"/>
    <lineage>
        <taxon>Viruses</taxon>
        <taxon>Duplodnaviria</taxon>
        <taxon>Heunggongvirae</taxon>
        <taxon>Uroviricota</taxon>
        <taxon>Caudoviricetes</taxon>
        <taxon>Weaselvirus</taxon>
        <taxon>Weaselvirus weasel</taxon>
    </lineage>
</organism>
<evidence type="ECO:0000313" key="2">
    <source>
        <dbReference type="Proteomes" id="UP000224902"/>
    </source>
</evidence>
<dbReference type="EMBL" id="KX774321">
    <property type="protein sequence ID" value="AOZ63714.1"/>
    <property type="molecule type" value="Genomic_DNA"/>
</dbReference>
<protein>
    <submittedName>
        <fullName evidence="1">Uncharacterized protein</fullName>
    </submittedName>
</protein>